<dbReference type="EMBL" id="QWLN02008682">
    <property type="protein sequence ID" value="TEA34750.1"/>
    <property type="molecule type" value="Genomic_DNA"/>
</dbReference>
<evidence type="ECO:0000313" key="3">
    <source>
        <dbReference type="Proteomes" id="UP000295264"/>
    </source>
</evidence>
<name>A0A484GG90_SOUCH</name>
<keyword evidence="3" id="KW-1185">Reference proteome</keyword>
<evidence type="ECO:0000256" key="1">
    <source>
        <dbReference type="SAM" id="MobiDB-lite"/>
    </source>
</evidence>
<gene>
    <name evidence="2" type="ORF">DBR06_SOUSAS20210047</name>
</gene>
<feature type="region of interest" description="Disordered" evidence="1">
    <location>
        <begin position="1"/>
        <end position="24"/>
    </location>
</feature>
<dbReference type="Proteomes" id="UP000295264">
    <property type="component" value="Unassembled WGS sequence"/>
</dbReference>
<organism evidence="2 3">
    <name type="scientific">Sousa chinensis</name>
    <name type="common">Indo-pacific humpbacked dolphin</name>
    <name type="synonym">Steno chinensis</name>
    <dbReference type="NCBI Taxonomy" id="103600"/>
    <lineage>
        <taxon>Eukaryota</taxon>
        <taxon>Metazoa</taxon>
        <taxon>Chordata</taxon>
        <taxon>Craniata</taxon>
        <taxon>Vertebrata</taxon>
        <taxon>Euteleostomi</taxon>
        <taxon>Mammalia</taxon>
        <taxon>Eutheria</taxon>
        <taxon>Laurasiatheria</taxon>
        <taxon>Artiodactyla</taxon>
        <taxon>Whippomorpha</taxon>
        <taxon>Cetacea</taxon>
        <taxon>Odontoceti</taxon>
        <taxon>Delphinidae</taxon>
        <taxon>Sousa</taxon>
    </lineage>
</organism>
<accession>A0A484GG90</accession>
<evidence type="ECO:0000313" key="2">
    <source>
        <dbReference type="EMBL" id="TEA34750.1"/>
    </source>
</evidence>
<comment type="caution">
    <text evidence="2">The sequence shown here is derived from an EMBL/GenBank/DDBJ whole genome shotgun (WGS) entry which is preliminary data.</text>
</comment>
<reference evidence="2 3" key="1">
    <citation type="journal article" date="2018" name="Genomics">
        <title>Molecular footprints of inshore aquatic adaptation in Indo-Pacific humpback dolphin (Sousa chinensis).</title>
        <authorList>
            <person name="Ming Y."/>
            <person name="Jian J."/>
            <person name="Yu F."/>
            <person name="Yu X."/>
            <person name="Wang J."/>
            <person name="Liu W."/>
        </authorList>
    </citation>
    <scope>NUCLEOTIDE SEQUENCE [LARGE SCALE GENOMIC DNA]</scope>
    <source>
        <strain evidence="2">MY-2018</strain>
        <tissue evidence="2">Skin</tissue>
    </source>
</reference>
<proteinExistence type="predicted"/>
<feature type="compositionally biased region" description="Basic and acidic residues" evidence="1">
    <location>
        <begin position="15"/>
        <end position="24"/>
    </location>
</feature>
<feature type="non-terminal residue" evidence="2">
    <location>
        <position position="24"/>
    </location>
</feature>
<sequence length="24" mass="2706">MSPRSLCRTDTSTASREHRNSKNA</sequence>
<dbReference type="AlphaFoldDB" id="A0A484GG90"/>
<protein>
    <submittedName>
        <fullName evidence="2">Uncharacterized protein</fullName>
    </submittedName>
</protein>